<protein>
    <recommendedName>
        <fullName evidence="3">Rhamnogalacturonase A/B/Epimerase-like pectate lyase domain-containing protein</fullName>
    </recommendedName>
</protein>
<comment type="caution">
    <text evidence="4">The sequence shown here is derived from an EMBL/GenBank/DDBJ whole genome shotgun (WGS) entry which is preliminary data.</text>
</comment>
<dbReference type="OrthoDB" id="1046782at2759"/>
<dbReference type="InterPro" id="IPR024535">
    <property type="entry name" value="RHGA/B-epi-like_pectate_lyase"/>
</dbReference>
<dbReference type="PANTHER" id="PTHR33928">
    <property type="entry name" value="POLYGALACTURONASE QRT3"/>
    <property type="match status" value="1"/>
</dbReference>
<evidence type="ECO:0000313" key="4">
    <source>
        <dbReference type="EMBL" id="KAG4422959.1"/>
    </source>
</evidence>
<dbReference type="EMBL" id="JAFJYH010000041">
    <property type="protein sequence ID" value="KAG4422959.1"/>
    <property type="molecule type" value="Genomic_DNA"/>
</dbReference>
<accession>A0A8H7WDS0</accession>
<feature type="compositionally biased region" description="Pro residues" evidence="1">
    <location>
        <begin position="1266"/>
        <end position="1282"/>
    </location>
</feature>
<feature type="chain" id="PRO_5034017843" description="Rhamnogalacturonase A/B/Epimerase-like pectate lyase domain-containing protein" evidence="2">
    <location>
        <begin position="16"/>
        <end position="1464"/>
    </location>
</feature>
<evidence type="ECO:0000256" key="2">
    <source>
        <dbReference type="SAM" id="SignalP"/>
    </source>
</evidence>
<feature type="region of interest" description="Disordered" evidence="1">
    <location>
        <begin position="1167"/>
        <end position="1186"/>
    </location>
</feature>
<reference evidence="4" key="1">
    <citation type="submission" date="2021-02" db="EMBL/GenBank/DDBJ databases">
        <title>Genome sequence Cadophora malorum strain M34.</title>
        <authorList>
            <person name="Stefanovic E."/>
            <person name="Vu D."/>
            <person name="Scully C."/>
            <person name="Dijksterhuis J."/>
            <person name="Roader J."/>
            <person name="Houbraken J."/>
        </authorList>
    </citation>
    <scope>NUCLEOTIDE SEQUENCE</scope>
    <source>
        <strain evidence="4">M34</strain>
    </source>
</reference>
<dbReference type="Proteomes" id="UP000664132">
    <property type="component" value="Unassembled WGS sequence"/>
</dbReference>
<dbReference type="GO" id="GO:0004650">
    <property type="term" value="F:polygalacturonase activity"/>
    <property type="evidence" value="ECO:0007669"/>
    <property type="project" value="InterPro"/>
</dbReference>
<evidence type="ECO:0000256" key="1">
    <source>
        <dbReference type="SAM" id="MobiDB-lite"/>
    </source>
</evidence>
<feature type="region of interest" description="Disordered" evidence="1">
    <location>
        <begin position="1254"/>
        <end position="1282"/>
    </location>
</feature>
<dbReference type="InterPro" id="IPR012334">
    <property type="entry name" value="Pectin_lyas_fold"/>
</dbReference>
<dbReference type="Gene3D" id="2.160.20.10">
    <property type="entry name" value="Single-stranded right-handed beta-helix, Pectin lyase-like"/>
    <property type="match status" value="2"/>
</dbReference>
<dbReference type="PANTHER" id="PTHR33928:SF2">
    <property type="entry name" value="PECTATE LYASE SUPERFAMILY PROTEIN DOMAIN-CONTAINING PROTEIN-RELATED"/>
    <property type="match status" value="1"/>
</dbReference>
<organism evidence="4 5">
    <name type="scientific">Cadophora malorum</name>
    <dbReference type="NCBI Taxonomy" id="108018"/>
    <lineage>
        <taxon>Eukaryota</taxon>
        <taxon>Fungi</taxon>
        <taxon>Dikarya</taxon>
        <taxon>Ascomycota</taxon>
        <taxon>Pezizomycotina</taxon>
        <taxon>Leotiomycetes</taxon>
        <taxon>Helotiales</taxon>
        <taxon>Ploettnerulaceae</taxon>
        <taxon>Cadophora</taxon>
    </lineage>
</organism>
<dbReference type="Pfam" id="PF12708">
    <property type="entry name" value="Pect-lyase_RHGA_epim"/>
    <property type="match status" value="1"/>
</dbReference>
<feature type="signal peptide" evidence="2">
    <location>
        <begin position="1"/>
        <end position="15"/>
    </location>
</feature>
<dbReference type="CDD" id="cd23668">
    <property type="entry name" value="GH55_beta13glucanase-like"/>
    <property type="match status" value="1"/>
</dbReference>
<evidence type="ECO:0000259" key="3">
    <source>
        <dbReference type="Pfam" id="PF12708"/>
    </source>
</evidence>
<sequence length="1464" mass="158165">MKLTIILALVRLATALDLPPLPDWYDKSKLPPGIPGEAPEYMVDNTRNTFGVAPDKGTLDKPVTEPEQQALLMNMNNQSDASVPSSNGTLEYRQNGGYWYENIKHGDMPFAPSGYQMFRNVKEFGATGDGSTDDTAAINRAASWLSQANDNERCGRECGQTTILGAVVYFPSGIYLISSPIIQYYFTQFVGDVNARPTIRGSANFTGMALIDCDPYIPGGNGANWYINQNQFFRQIRNFVFDLKEMPWWGQDGDQFYAPTGIHWQVSQAASLQNLDFQMPLSDSRGSTNATGIFMENGSGGFLSDLYFYGGGIGFRAGSQQYTARNLKFELTLTAISMIWDWGFTWQNIEVNACWVAIEAKSVGGLYSQGSASITVLDSYFRSVPYPIVLRNGGPHPNIILDNVRVEASASVVLIDGGETILPGSQGLLYYNSWGMGKRYTSQNGNGEVVTGFIDPPPQKPPSLLDVSGNIFARSKPTYGNLGAGSFVVATDTCNNRGEGDQSDNINRLLADNVGKPIYFPSGVYLVEKTIEIPVNSIIVGELWPQIMGTGDFFSDENDPQVMIRVGKSGDSGIVEISDMLFSVKGPTRGAIMMEWNVHESTQGSAAMWDSHFRVGGGYFSDLTIEECPKSTSDPDRDCMAALLLLHITPTSSGYFENVWVWTADHDMDVEVPGGVETTTSAQINIYTARGTLIESEGPCWFYGTGSEHHQIYQYQLNNARNIFMTHIQTETPYYQPTPDATKPYAVGTFSGDPDFSECEAESTCAMAWGLRVISSRDIMIYTAGLYSFFFSYDQICLADEHCQDNMVETSYTEGFWFYNIFTKGVAQMITPRGGIPALLAEDNQAGFTTEVSAWLALGLSGGDLGGDQGSPQDGSGAAYIDPIIFVSPSPTIQCWAPCTLVIPPSPLAEPTVLSFAPVDTSLVVGGSTITTIVVPTTSETSDTFALQSSIKVPPILVTGGGGTVSTITLPAFTTASRTSTISVTVLPTTVTEIDGVRWTFSMDQFTDLRSLTGSTTLTSTTLRDEPKASSTSSTTIFPFILVAPGGFYWSPVYPPGPTPPPLPKLPRLPSFPPVPNPPCFKLFGIFSINCPPDKQQPTTHFTRGPVKPTAVHWKMIPMMKSLAAALAGPQHQQIAIHGAKILFATLTLDPITGCYVSASQTTVGEYCPTPEPTDPRNYDDGSNDPGGNVGVTVTATYPPTAIIGGTGYPFPTGSTIVVGGSTLTAPTGTSPVTTTVGGGTVVTLLPSSTGLSISVTQPGITPVPTTAPTPPWTTPGPGNPTNPNPTWDAVWIEFRWQYATNPESPIGALGTEWVWFEWPHQGGGDLQLCSTYPTYEYRVDDVGLGNEGWPPSMTSSEAMYGRTGCRYIGNDNGAGQMECNNVARFDCIEDQDANQQFDCTENEPSLFVTFVPKVRCIFPDTAGSQARVLAVSGEVSNVNGTTDQEVQVNWPGYRAADALLIES</sequence>
<proteinExistence type="predicted"/>
<dbReference type="InterPro" id="IPR039279">
    <property type="entry name" value="QRT3-like"/>
</dbReference>
<feature type="domain" description="Rhamnogalacturonase A/B/Epimerase-like pectate lyase" evidence="3">
    <location>
        <begin position="118"/>
        <end position="358"/>
    </location>
</feature>
<gene>
    <name evidence="4" type="ORF">IFR04_003871</name>
</gene>
<keyword evidence="2" id="KW-0732">Signal</keyword>
<keyword evidence="5" id="KW-1185">Reference proteome</keyword>
<name>A0A8H7WDS0_9HELO</name>
<dbReference type="SUPFAM" id="SSF51126">
    <property type="entry name" value="Pectin lyase-like"/>
    <property type="match status" value="2"/>
</dbReference>
<evidence type="ECO:0000313" key="5">
    <source>
        <dbReference type="Proteomes" id="UP000664132"/>
    </source>
</evidence>
<dbReference type="InterPro" id="IPR011050">
    <property type="entry name" value="Pectin_lyase_fold/virulence"/>
</dbReference>